<dbReference type="EMBL" id="JBFNQN010000004">
    <property type="protein sequence ID" value="MEW9264422.1"/>
    <property type="molecule type" value="Genomic_DNA"/>
</dbReference>
<sequence length="260" mass="26746">MQAADRPDPADFARRVRARELVVGYWITLDAPFATERVARLGYDYVAIDAQHGLLGHSGVLHGMLAVDCGGSAGVVRVAANDPTAIGHALDAGARGIVVPLVNTAAEAAAAVRSAKYPPHGVRSYGPMRSGLRVGPVPAQADEQTAVLAMIETADGLANVEEIAATPGLDGLYVGPSDLSIGLGGAFPGDPAVQEEFDAALTRVLAACEAAGVAAGIHTPHGDVARRRIEAGWTFVTVASDVVHLENAAREHLSTARGQA</sequence>
<comment type="caution">
    <text evidence="5">The sequence shown here is derived from an EMBL/GenBank/DDBJ whole genome shotgun (WGS) entry which is preliminary data.</text>
</comment>
<dbReference type="InterPro" id="IPR040442">
    <property type="entry name" value="Pyrv_kinase-like_dom_sf"/>
</dbReference>
<evidence type="ECO:0000259" key="4">
    <source>
        <dbReference type="Pfam" id="PF03328"/>
    </source>
</evidence>
<organism evidence="5 6">
    <name type="scientific">Kineococcus endophyticus</name>
    <dbReference type="NCBI Taxonomy" id="1181883"/>
    <lineage>
        <taxon>Bacteria</taxon>
        <taxon>Bacillati</taxon>
        <taxon>Actinomycetota</taxon>
        <taxon>Actinomycetes</taxon>
        <taxon>Kineosporiales</taxon>
        <taxon>Kineosporiaceae</taxon>
        <taxon>Kineococcus</taxon>
    </lineage>
</organism>
<accession>A0ABV3P4H5</accession>
<reference evidence="5 6" key="1">
    <citation type="submission" date="2024-07" db="EMBL/GenBank/DDBJ databases">
        <authorList>
            <person name="Thanompreechachai J."/>
            <person name="Duangmal K."/>
        </authorList>
    </citation>
    <scope>NUCLEOTIDE SEQUENCE [LARGE SCALE GENOMIC DNA]</scope>
    <source>
        <strain evidence="5 6">KCTC 19886</strain>
    </source>
</reference>
<evidence type="ECO:0000256" key="3">
    <source>
        <dbReference type="ARBA" id="ARBA00023239"/>
    </source>
</evidence>
<dbReference type="InterPro" id="IPR015813">
    <property type="entry name" value="Pyrv/PenolPyrv_kinase-like_dom"/>
</dbReference>
<dbReference type="Gene3D" id="3.20.20.60">
    <property type="entry name" value="Phosphoenolpyruvate-binding domains"/>
    <property type="match status" value="1"/>
</dbReference>
<dbReference type="InterPro" id="IPR050251">
    <property type="entry name" value="HpcH-HpaI_aldolase"/>
</dbReference>
<evidence type="ECO:0000313" key="5">
    <source>
        <dbReference type="EMBL" id="MEW9264422.1"/>
    </source>
</evidence>
<evidence type="ECO:0000256" key="2">
    <source>
        <dbReference type="ARBA" id="ARBA00022723"/>
    </source>
</evidence>
<dbReference type="Pfam" id="PF03328">
    <property type="entry name" value="HpcH_HpaI"/>
    <property type="match status" value="1"/>
</dbReference>
<proteinExistence type="inferred from homology"/>
<dbReference type="PANTHER" id="PTHR30502">
    <property type="entry name" value="2-KETO-3-DEOXY-L-RHAMNONATE ALDOLASE"/>
    <property type="match status" value="1"/>
</dbReference>
<keyword evidence="3 5" id="KW-0456">Lyase</keyword>
<dbReference type="PANTHER" id="PTHR30502:SF0">
    <property type="entry name" value="PHOSPHOENOLPYRUVATE CARBOXYLASE FAMILY PROTEIN"/>
    <property type="match status" value="1"/>
</dbReference>
<feature type="domain" description="HpcH/HpaI aldolase/citrate lyase" evidence="4">
    <location>
        <begin position="24"/>
        <end position="247"/>
    </location>
</feature>
<dbReference type="SUPFAM" id="SSF51621">
    <property type="entry name" value="Phosphoenolpyruvate/pyruvate domain"/>
    <property type="match status" value="1"/>
</dbReference>
<gene>
    <name evidence="5" type="ORF">AB1207_06660</name>
</gene>
<dbReference type="Proteomes" id="UP001555826">
    <property type="component" value="Unassembled WGS sequence"/>
</dbReference>
<comment type="similarity">
    <text evidence="1">Belongs to the HpcH/HpaI aldolase family.</text>
</comment>
<dbReference type="RefSeq" id="WP_367637122.1">
    <property type="nucleotide sequence ID" value="NZ_JBFNQN010000004.1"/>
</dbReference>
<protein>
    <submittedName>
        <fullName evidence="5">Aldolase/citrate lyase family protein</fullName>
    </submittedName>
</protein>
<dbReference type="GO" id="GO:0016829">
    <property type="term" value="F:lyase activity"/>
    <property type="evidence" value="ECO:0007669"/>
    <property type="project" value="UniProtKB-KW"/>
</dbReference>
<keyword evidence="6" id="KW-1185">Reference proteome</keyword>
<name>A0ABV3P4H5_9ACTN</name>
<keyword evidence="2" id="KW-0479">Metal-binding</keyword>
<evidence type="ECO:0000256" key="1">
    <source>
        <dbReference type="ARBA" id="ARBA00005568"/>
    </source>
</evidence>
<dbReference type="InterPro" id="IPR005000">
    <property type="entry name" value="Aldolase/citrate-lyase_domain"/>
</dbReference>
<evidence type="ECO:0000313" key="6">
    <source>
        <dbReference type="Proteomes" id="UP001555826"/>
    </source>
</evidence>